<dbReference type="GO" id="GO:0004798">
    <property type="term" value="F:dTMP kinase activity"/>
    <property type="evidence" value="ECO:0007669"/>
    <property type="project" value="TreeGrafter"/>
</dbReference>
<comment type="caution">
    <text evidence="5">The sequence shown here is derived from an EMBL/GenBank/DDBJ whole genome shotgun (WGS) entry which is preliminary data.</text>
</comment>
<dbReference type="EMBL" id="JOKG01000001">
    <property type="protein sequence ID" value="KEQ15899.1"/>
    <property type="molecule type" value="Genomic_DNA"/>
</dbReference>
<evidence type="ECO:0000256" key="1">
    <source>
        <dbReference type="ARBA" id="ARBA00009776"/>
    </source>
</evidence>
<gene>
    <name evidence="5" type="ORF">GZ77_05155</name>
</gene>
<dbReference type="PANTHER" id="PTHR10344">
    <property type="entry name" value="THYMIDYLATE KINASE"/>
    <property type="match status" value="1"/>
</dbReference>
<dbReference type="PANTHER" id="PTHR10344:SF4">
    <property type="entry name" value="UMP-CMP KINASE 2, MITOCHONDRIAL"/>
    <property type="match status" value="1"/>
</dbReference>
<dbReference type="Proteomes" id="UP000028006">
    <property type="component" value="Unassembled WGS sequence"/>
</dbReference>
<evidence type="ECO:0000313" key="5">
    <source>
        <dbReference type="EMBL" id="KEQ15899.1"/>
    </source>
</evidence>
<dbReference type="CDD" id="cd01672">
    <property type="entry name" value="TMPK"/>
    <property type="match status" value="1"/>
</dbReference>
<feature type="domain" description="Thymidylate kinase-like" evidence="4">
    <location>
        <begin position="5"/>
        <end position="184"/>
    </location>
</feature>
<evidence type="ECO:0000256" key="3">
    <source>
        <dbReference type="ARBA" id="ARBA00022840"/>
    </source>
</evidence>
<organism evidence="5 6">
    <name type="scientific">Endozoicomonas montiporae</name>
    <dbReference type="NCBI Taxonomy" id="1027273"/>
    <lineage>
        <taxon>Bacteria</taxon>
        <taxon>Pseudomonadati</taxon>
        <taxon>Pseudomonadota</taxon>
        <taxon>Gammaproteobacteria</taxon>
        <taxon>Oceanospirillales</taxon>
        <taxon>Endozoicomonadaceae</taxon>
        <taxon>Endozoicomonas</taxon>
    </lineage>
</organism>
<proteinExistence type="inferred from homology"/>
<protein>
    <recommendedName>
        <fullName evidence="4">Thymidylate kinase-like domain-containing protein</fullName>
    </recommendedName>
</protein>
<dbReference type="eggNOG" id="COG0125">
    <property type="taxonomic scope" value="Bacteria"/>
</dbReference>
<dbReference type="Gene3D" id="3.40.50.300">
    <property type="entry name" value="P-loop containing nucleotide triphosphate hydrolases"/>
    <property type="match status" value="1"/>
</dbReference>
<evidence type="ECO:0000256" key="2">
    <source>
        <dbReference type="ARBA" id="ARBA00022741"/>
    </source>
</evidence>
<dbReference type="GO" id="GO:0004550">
    <property type="term" value="F:nucleoside diphosphate kinase activity"/>
    <property type="evidence" value="ECO:0007669"/>
    <property type="project" value="TreeGrafter"/>
</dbReference>
<evidence type="ECO:0000313" key="6">
    <source>
        <dbReference type="Proteomes" id="UP000028006"/>
    </source>
</evidence>
<dbReference type="GO" id="GO:0006233">
    <property type="term" value="P:dTDP biosynthetic process"/>
    <property type="evidence" value="ECO:0007669"/>
    <property type="project" value="TreeGrafter"/>
</dbReference>
<dbReference type="SUPFAM" id="SSF52540">
    <property type="entry name" value="P-loop containing nucleoside triphosphate hydrolases"/>
    <property type="match status" value="1"/>
</dbReference>
<evidence type="ECO:0000259" key="4">
    <source>
        <dbReference type="Pfam" id="PF02223"/>
    </source>
</evidence>
<comment type="similarity">
    <text evidence="1">Belongs to the thymidylate kinase family.</text>
</comment>
<reference evidence="5 6" key="1">
    <citation type="submission" date="2014-06" db="EMBL/GenBank/DDBJ databases">
        <title>Whole Genome Sequences of Three Symbiotic Endozoicomonas Bacteria.</title>
        <authorList>
            <person name="Neave M.J."/>
            <person name="Apprill A."/>
            <person name="Voolstra C.R."/>
        </authorList>
    </citation>
    <scope>NUCLEOTIDE SEQUENCE [LARGE SCALE GENOMIC DNA]</scope>
    <source>
        <strain evidence="5 6">LMG 24815</strain>
    </source>
</reference>
<dbReference type="InterPro" id="IPR039430">
    <property type="entry name" value="Thymidylate_kin-like_dom"/>
</dbReference>
<keyword evidence="3" id="KW-0067">ATP-binding</keyword>
<dbReference type="Pfam" id="PF02223">
    <property type="entry name" value="Thymidylate_kin"/>
    <property type="match status" value="1"/>
</dbReference>
<name>A0A081NBS6_9GAMM</name>
<dbReference type="GO" id="GO:0006235">
    <property type="term" value="P:dTTP biosynthetic process"/>
    <property type="evidence" value="ECO:0007669"/>
    <property type="project" value="TreeGrafter"/>
</dbReference>
<dbReference type="GO" id="GO:0005524">
    <property type="term" value="F:ATP binding"/>
    <property type="evidence" value="ECO:0007669"/>
    <property type="project" value="UniProtKB-KW"/>
</dbReference>
<dbReference type="GO" id="GO:0006227">
    <property type="term" value="P:dUDP biosynthetic process"/>
    <property type="evidence" value="ECO:0007669"/>
    <property type="project" value="TreeGrafter"/>
</dbReference>
<dbReference type="AlphaFoldDB" id="A0A081NBS6"/>
<accession>A0A081NBS6</accession>
<sequence>MFIAIEGLDGTGKSTLTKALAEHLGMEHLTTPSGRYKPVRKEIDRIHYNDPYARQLFYASTVMQLSNTVGRKLNDGHSVVVDRYWLSTQVYHHWKTSGNSLPLHDVEKKLIVPDLTVYIHVPYRERKKRLKSRESNTSEDIKTLSPSADSTLNEFYRLALQNNQVVNQWLEVDGKSPIELIVQRVCNELHL</sequence>
<keyword evidence="2" id="KW-0547">Nucleotide-binding</keyword>
<dbReference type="InterPro" id="IPR027417">
    <property type="entry name" value="P-loop_NTPase"/>
</dbReference>
<dbReference type="GO" id="GO:0005737">
    <property type="term" value="C:cytoplasm"/>
    <property type="evidence" value="ECO:0007669"/>
    <property type="project" value="TreeGrafter"/>
</dbReference>
<dbReference type="RefSeq" id="WP_034873163.1">
    <property type="nucleotide sequence ID" value="NZ_JOKG01000001.1"/>
</dbReference>
<keyword evidence="6" id="KW-1185">Reference proteome</keyword>